<evidence type="ECO:0000256" key="3">
    <source>
        <dbReference type="ARBA" id="ARBA00022475"/>
    </source>
</evidence>
<feature type="transmembrane region" description="Helical" evidence="9">
    <location>
        <begin position="231"/>
        <end position="256"/>
    </location>
</feature>
<protein>
    <submittedName>
        <fullName evidence="10">Branched-chain amino acid ABC transporter permease</fullName>
    </submittedName>
</protein>
<sequence>MLDTIAFIGLSDVINGLSLGSRLFLIAVGLSLIFGVLGVLNFAHGAFYMIGAYVALAVTNNLVDNFWLAVIIGATAVGIIGVLIEVSTIRPLYGRLEGDLDQLIVTFGFVLIIHEAIRFVWGSQPLSRMDYPAALDFSVSIGGSTFPAYRLFVIGAAFVVMLGLWVFITKTYFGALVRGTSSDREMASILGVDVPRLYTGVFFLGSFLAGLGGALAAPLQSISPALGDQVIIDAFIIVVIGGLGSLSGAFVGAMFVGMMQAIGPQFMAAGHIAIPFLAMVLVLLFRPEGLFGGFGE</sequence>
<dbReference type="KEGG" id="nbg:DV706_02845"/>
<evidence type="ECO:0000313" key="11">
    <source>
        <dbReference type="Proteomes" id="UP000296822"/>
    </source>
</evidence>
<dbReference type="EMBL" id="CP031305">
    <property type="protein sequence ID" value="QCC53513.1"/>
    <property type="molecule type" value="Genomic_DNA"/>
</dbReference>
<gene>
    <name evidence="10" type="ORF">DV706_02845</name>
</gene>
<feature type="transmembrane region" description="Helical" evidence="9">
    <location>
        <begin position="66"/>
        <end position="88"/>
    </location>
</feature>
<evidence type="ECO:0000256" key="4">
    <source>
        <dbReference type="ARBA" id="ARBA00022692"/>
    </source>
</evidence>
<proteinExistence type="inferred from homology"/>
<evidence type="ECO:0000313" key="10">
    <source>
        <dbReference type="EMBL" id="QCC53513.1"/>
    </source>
</evidence>
<evidence type="ECO:0000256" key="1">
    <source>
        <dbReference type="ARBA" id="ARBA00004651"/>
    </source>
</evidence>
<dbReference type="PANTHER" id="PTHR11795">
    <property type="entry name" value="BRANCHED-CHAIN AMINO ACID TRANSPORT SYSTEM PERMEASE PROTEIN LIVH"/>
    <property type="match status" value="1"/>
</dbReference>
<evidence type="ECO:0000256" key="6">
    <source>
        <dbReference type="ARBA" id="ARBA00022989"/>
    </source>
</evidence>
<feature type="transmembrane region" description="Helical" evidence="9">
    <location>
        <begin position="151"/>
        <end position="177"/>
    </location>
</feature>
<dbReference type="InterPro" id="IPR052157">
    <property type="entry name" value="BCAA_transport_permease"/>
</dbReference>
<evidence type="ECO:0000256" key="9">
    <source>
        <dbReference type="SAM" id="Phobius"/>
    </source>
</evidence>
<evidence type="ECO:0000256" key="5">
    <source>
        <dbReference type="ARBA" id="ARBA00022970"/>
    </source>
</evidence>
<keyword evidence="3" id="KW-1003">Cell membrane</keyword>
<dbReference type="AlphaFoldDB" id="A0A4D6HI15"/>
<feature type="transmembrane region" description="Helical" evidence="9">
    <location>
        <begin position="197"/>
        <end position="219"/>
    </location>
</feature>
<reference evidence="10 11" key="1">
    <citation type="journal article" date="2019" name="Nat. Commun.">
        <title>A new type of DNA phosphorothioation-based antiviral system in archaea.</title>
        <authorList>
            <person name="Xiong L."/>
            <person name="Liu S."/>
            <person name="Chen S."/>
            <person name="Xiao Y."/>
            <person name="Zhu B."/>
            <person name="Gao Y."/>
            <person name="Zhang Y."/>
            <person name="Chen B."/>
            <person name="Luo J."/>
            <person name="Deng Z."/>
            <person name="Chen X."/>
            <person name="Wang L."/>
            <person name="Chen S."/>
        </authorList>
    </citation>
    <scope>NUCLEOTIDE SEQUENCE [LARGE SCALE GENOMIC DNA]</scope>
    <source>
        <strain evidence="10 11">JCM 10635</strain>
    </source>
</reference>
<keyword evidence="4 9" id="KW-0812">Transmembrane</keyword>
<feature type="transmembrane region" description="Helical" evidence="9">
    <location>
        <begin position="23"/>
        <end position="54"/>
    </location>
</feature>
<dbReference type="RefSeq" id="WP_006066657.1">
    <property type="nucleotide sequence ID" value="NZ_CP031305.1"/>
</dbReference>
<dbReference type="CDD" id="cd06582">
    <property type="entry name" value="TM_PBP1_LivH_like"/>
    <property type="match status" value="1"/>
</dbReference>
<keyword evidence="2" id="KW-0813">Transport</keyword>
<evidence type="ECO:0000256" key="2">
    <source>
        <dbReference type="ARBA" id="ARBA00022448"/>
    </source>
</evidence>
<keyword evidence="5" id="KW-0029">Amino-acid transport</keyword>
<dbReference type="GO" id="GO:0006865">
    <property type="term" value="P:amino acid transport"/>
    <property type="evidence" value="ECO:0007669"/>
    <property type="project" value="UniProtKB-KW"/>
</dbReference>
<dbReference type="GO" id="GO:0005886">
    <property type="term" value="C:plasma membrane"/>
    <property type="evidence" value="ECO:0007669"/>
    <property type="project" value="UniProtKB-SubCell"/>
</dbReference>
<evidence type="ECO:0000256" key="7">
    <source>
        <dbReference type="ARBA" id="ARBA00023136"/>
    </source>
</evidence>
<organism evidence="10 11">
    <name type="scientific">Natronorubrum bangense</name>
    <dbReference type="NCBI Taxonomy" id="61858"/>
    <lineage>
        <taxon>Archaea</taxon>
        <taxon>Methanobacteriati</taxon>
        <taxon>Methanobacteriota</taxon>
        <taxon>Stenosarchaea group</taxon>
        <taxon>Halobacteria</taxon>
        <taxon>Halobacteriales</taxon>
        <taxon>Natrialbaceae</taxon>
        <taxon>Natronorubrum</taxon>
    </lineage>
</organism>
<dbReference type="Proteomes" id="UP000296822">
    <property type="component" value="Chromosome"/>
</dbReference>
<accession>A0A4D6HI15</accession>
<feature type="transmembrane region" description="Helical" evidence="9">
    <location>
        <begin position="268"/>
        <end position="285"/>
    </location>
</feature>
<comment type="subcellular location">
    <subcellularLocation>
        <location evidence="1">Cell membrane</location>
        <topology evidence="1">Multi-pass membrane protein</topology>
    </subcellularLocation>
</comment>
<dbReference type="PANTHER" id="PTHR11795:SF442">
    <property type="entry name" value="ABC TRANSPORTER ATP-BINDING PROTEIN"/>
    <property type="match status" value="1"/>
</dbReference>
<dbReference type="GO" id="GO:0022857">
    <property type="term" value="F:transmembrane transporter activity"/>
    <property type="evidence" value="ECO:0007669"/>
    <property type="project" value="InterPro"/>
</dbReference>
<keyword evidence="6 9" id="KW-1133">Transmembrane helix</keyword>
<comment type="similarity">
    <text evidence="8">Belongs to the binding-protein-dependent transport system permease family. LivHM subfamily.</text>
</comment>
<dbReference type="Pfam" id="PF02653">
    <property type="entry name" value="BPD_transp_2"/>
    <property type="match status" value="1"/>
</dbReference>
<name>A0A4D6HI15_9EURY</name>
<dbReference type="GeneID" id="39850166"/>
<feature type="transmembrane region" description="Helical" evidence="9">
    <location>
        <begin position="100"/>
        <end position="121"/>
    </location>
</feature>
<keyword evidence="7 9" id="KW-0472">Membrane</keyword>
<evidence type="ECO:0000256" key="8">
    <source>
        <dbReference type="ARBA" id="ARBA00037998"/>
    </source>
</evidence>
<dbReference type="InterPro" id="IPR001851">
    <property type="entry name" value="ABC_transp_permease"/>
</dbReference>